<protein>
    <submittedName>
        <fullName evidence="3">Caspase domain-containing protein</fullName>
    </submittedName>
</protein>
<keyword evidence="1" id="KW-0732">Signal</keyword>
<accession>A0A451ADZ1</accession>
<reference evidence="3" key="1">
    <citation type="submission" date="2019-02" db="EMBL/GenBank/DDBJ databases">
        <authorList>
            <person name="Gruber-Vodicka R. H."/>
            <person name="Seah K. B. B."/>
        </authorList>
    </citation>
    <scope>NUCLEOTIDE SEQUENCE</scope>
    <source>
        <strain evidence="3">BECK_BY1</strain>
    </source>
</reference>
<dbReference type="SUPFAM" id="SSF52129">
    <property type="entry name" value="Caspase-like"/>
    <property type="match status" value="1"/>
</dbReference>
<dbReference type="GO" id="GO:0006508">
    <property type="term" value="P:proteolysis"/>
    <property type="evidence" value="ECO:0007669"/>
    <property type="project" value="InterPro"/>
</dbReference>
<evidence type="ECO:0000313" key="3">
    <source>
        <dbReference type="EMBL" id="VFK64204.1"/>
    </source>
</evidence>
<dbReference type="InterPro" id="IPR052039">
    <property type="entry name" value="Caspase-related_regulators"/>
</dbReference>
<dbReference type="InterPro" id="IPR001309">
    <property type="entry name" value="Pept_C14_p20"/>
</dbReference>
<evidence type="ECO:0000259" key="2">
    <source>
        <dbReference type="PROSITE" id="PS50208"/>
    </source>
</evidence>
<dbReference type="PANTHER" id="PTHR22576:SF37">
    <property type="entry name" value="MUCOSA-ASSOCIATED LYMPHOID TISSUE LYMPHOMA TRANSLOCATION PROTEIN 1"/>
    <property type="match status" value="1"/>
</dbReference>
<organism evidence="3">
    <name type="scientific">Candidatus Kentrum sp. TUN</name>
    <dbReference type="NCBI Taxonomy" id="2126343"/>
    <lineage>
        <taxon>Bacteria</taxon>
        <taxon>Pseudomonadati</taxon>
        <taxon>Pseudomonadota</taxon>
        <taxon>Gammaproteobacteria</taxon>
        <taxon>Candidatus Kentrum</taxon>
    </lineage>
</organism>
<dbReference type="PANTHER" id="PTHR22576">
    <property type="entry name" value="MUCOSA ASSOCIATED LYMPHOID TISSUE LYMPHOMA TRANSLOCATION PROTEIN 1/PARACASPASE"/>
    <property type="match status" value="1"/>
</dbReference>
<evidence type="ECO:0000256" key="1">
    <source>
        <dbReference type="SAM" id="SignalP"/>
    </source>
</evidence>
<dbReference type="EMBL" id="CAADFX010000250">
    <property type="protein sequence ID" value="VFK64204.1"/>
    <property type="molecule type" value="Genomic_DNA"/>
</dbReference>
<dbReference type="AlphaFoldDB" id="A0A451ADZ1"/>
<dbReference type="InterPro" id="IPR011600">
    <property type="entry name" value="Pept_C14_caspase"/>
</dbReference>
<dbReference type="InterPro" id="IPR029030">
    <property type="entry name" value="Caspase-like_dom_sf"/>
</dbReference>
<feature type="chain" id="PRO_5019474233" evidence="1">
    <location>
        <begin position="27"/>
        <end position="260"/>
    </location>
</feature>
<dbReference type="Gene3D" id="3.40.50.1460">
    <property type="match status" value="1"/>
</dbReference>
<proteinExistence type="predicted"/>
<gene>
    <name evidence="3" type="ORF">BECKTUN1418D_GA0071000_12503</name>
</gene>
<dbReference type="PROSITE" id="PS50208">
    <property type="entry name" value="CASPASE_P20"/>
    <property type="match status" value="1"/>
</dbReference>
<sequence>MNVNNNRLPSILFIVFSLLWMGLVQADTTKNVFETDKSAPIYIYASQSGKKILKQGRHEDNPFASALIELLARHHLTFGEFSTGLVDLTLKKSRGFQQPDISASSILDVLGACTLQLLPKPASESRVALILAFSDYSGSNLPSLPGAKADMSRMADALVRAGFREVRKVLDPNNAEVESTMRAFAELSKKSDMAVLYTAGHGIEVEGNIYLIPGNYPFLQKNTMLDKRTIPLVRLGSALQASRANFIFYSGGRNNPFGAE</sequence>
<feature type="domain" description="Caspase family p20" evidence="2">
    <location>
        <begin position="124"/>
        <end position="204"/>
    </location>
</feature>
<name>A0A451ADZ1_9GAMM</name>
<dbReference type="Pfam" id="PF00656">
    <property type="entry name" value="Peptidase_C14"/>
    <property type="match status" value="1"/>
</dbReference>
<dbReference type="GO" id="GO:0004197">
    <property type="term" value="F:cysteine-type endopeptidase activity"/>
    <property type="evidence" value="ECO:0007669"/>
    <property type="project" value="InterPro"/>
</dbReference>
<feature type="signal peptide" evidence="1">
    <location>
        <begin position="1"/>
        <end position="26"/>
    </location>
</feature>